<sequence length="59" mass="6426">MVPSGQVVGQERPRIEGHTPGAGAVETKDTEHKLLLRGLLPARDILFRALNRSVRHTGS</sequence>
<proteinExistence type="predicted"/>
<protein>
    <submittedName>
        <fullName evidence="2">Uncharacterized protein</fullName>
    </submittedName>
</protein>
<keyword evidence="3" id="KW-1185">Reference proteome</keyword>
<dbReference type="Proteomes" id="UP000063699">
    <property type="component" value="Chromosome"/>
</dbReference>
<dbReference type="KEGG" id="kphy:AOZ06_37435"/>
<dbReference type="AlphaFoldDB" id="A0A0N9I0R2"/>
<gene>
    <name evidence="2" type="ORF">AOZ06_37435</name>
</gene>
<feature type="region of interest" description="Disordered" evidence="1">
    <location>
        <begin position="1"/>
        <end position="28"/>
    </location>
</feature>
<dbReference type="EMBL" id="CP012752">
    <property type="protein sequence ID" value="ALG11806.1"/>
    <property type="molecule type" value="Genomic_DNA"/>
</dbReference>
<evidence type="ECO:0000256" key="1">
    <source>
        <dbReference type="SAM" id="MobiDB-lite"/>
    </source>
</evidence>
<evidence type="ECO:0000313" key="3">
    <source>
        <dbReference type="Proteomes" id="UP000063699"/>
    </source>
</evidence>
<reference evidence="2 3" key="1">
    <citation type="submission" date="2015-07" db="EMBL/GenBank/DDBJ databases">
        <title>Genome sequencing of Kibdelosporangium phytohabitans.</title>
        <authorList>
            <person name="Qin S."/>
            <person name="Xing K."/>
        </authorList>
    </citation>
    <scope>NUCLEOTIDE SEQUENCE [LARGE SCALE GENOMIC DNA]</scope>
    <source>
        <strain evidence="2 3">KLBMP1111</strain>
    </source>
</reference>
<accession>A0A0N9I0R2</accession>
<evidence type="ECO:0000313" key="2">
    <source>
        <dbReference type="EMBL" id="ALG11806.1"/>
    </source>
</evidence>
<organism evidence="2 3">
    <name type="scientific">Kibdelosporangium phytohabitans</name>
    <dbReference type="NCBI Taxonomy" id="860235"/>
    <lineage>
        <taxon>Bacteria</taxon>
        <taxon>Bacillati</taxon>
        <taxon>Actinomycetota</taxon>
        <taxon>Actinomycetes</taxon>
        <taxon>Pseudonocardiales</taxon>
        <taxon>Pseudonocardiaceae</taxon>
        <taxon>Kibdelosporangium</taxon>
    </lineage>
</organism>
<name>A0A0N9I0R2_9PSEU</name>